<dbReference type="EMBL" id="CP136896">
    <property type="protein sequence ID" value="WOL13537.1"/>
    <property type="molecule type" value="Genomic_DNA"/>
</dbReference>
<reference evidence="1 2" key="1">
    <citation type="submission" date="2023-10" db="EMBL/GenBank/DDBJ databases">
        <title>Chromosome-scale genome assembly provides insights into flower coloration mechanisms of Canna indica.</title>
        <authorList>
            <person name="Li C."/>
        </authorList>
    </citation>
    <scope>NUCLEOTIDE SEQUENCE [LARGE SCALE GENOMIC DNA]</scope>
    <source>
        <tissue evidence="1">Flower</tissue>
    </source>
</reference>
<gene>
    <name evidence="1" type="ORF">Cni_G22307</name>
</gene>
<dbReference type="AlphaFoldDB" id="A0AAQ3KU10"/>
<evidence type="ECO:0000313" key="2">
    <source>
        <dbReference type="Proteomes" id="UP001327560"/>
    </source>
</evidence>
<evidence type="ECO:0008006" key="3">
    <source>
        <dbReference type="Google" id="ProtNLM"/>
    </source>
</evidence>
<name>A0AAQ3KU10_9LILI</name>
<dbReference type="Proteomes" id="UP001327560">
    <property type="component" value="Chromosome 7"/>
</dbReference>
<sequence>MGGSWECCKCLDLYLEVPEVTGLREQTKKDHLWLVAGKNLEQDLYKCLICVWSQSEDYEIFMGFLLGGGNLRQDMELPSILELPCYYRVVPGWSQRDGLLKRTKELARVSTTRWDSESKEGDGIKLALLFISHCVIFGLDMRAAIQPWALMLVENIVKWNDFPWSTFVYQQCLFCFEKDWSSPKDRKKYKFIDGEIPLYQYPIHRFVWVIQEELEGMIRNINNFASTDNVNNNKTLATTRTPLDSANNVVNYMTPDATRTPLDSADNVVNYEIPDATRTRVNSDDNVVNYETSKNVCEDATKNVVNYDIVVSWIVENVLGDADEHVGLP</sequence>
<evidence type="ECO:0000313" key="1">
    <source>
        <dbReference type="EMBL" id="WOL13537.1"/>
    </source>
</evidence>
<keyword evidence="2" id="KW-1185">Reference proteome</keyword>
<accession>A0AAQ3KU10</accession>
<organism evidence="1 2">
    <name type="scientific">Canna indica</name>
    <name type="common">Indian-shot</name>
    <dbReference type="NCBI Taxonomy" id="4628"/>
    <lineage>
        <taxon>Eukaryota</taxon>
        <taxon>Viridiplantae</taxon>
        <taxon>Streptophyta</taxon>
        <taxon>Embryophyta</taxon>
        <taxon>Tracheophyta</taxon>
        <taxon>Spermatophyta</taxon>
        <taxon>Magnoliopsida</taxon>
        <taxon>Liliopsida</taxon>
        <taxon>Zingiberales</taxon>
        <taxon>Cannaceae</taxon>
        <taxon>Canna</taxon>
    </lineage>
</organism>
<proteinExistence type="predicted"/>
<protein>
    <recommendedName>
        <fullName evidence="3">Phospholipase-like protein</fullName>
    </recommendedName>
</protein>